<name>A0A1H1NU51_9BRAD</name>
<accession>A0A1H1NU51</accession>
<keyword evidence="2" id="KW-1185">Reference proteome</keyword>
<proteinExistence type="predicted"/>
<evidence type="ECO:0000313" key="2">
    <source>
        <dbReference type="Proteomes" id="UP000243904"/>
    </source>
</evidence>
<gene>
    <name evidence="1" type="ORF">SAMN05444158_0760</name>
</gene>
<protein>
    <submittedName>
        <fullName evidence="1">Uncharacterized protein</fullName>
    </submittedName>
</protein>
<reference evidence="2" key="1">
    <citation type="submission" date="2016-10" db="EMBL/GenBank/DDBJ databases">
        <authorList>
            <person name="Varghese N."/>
            <person name="Submissions S."/>
        </authorList>
    </citation>
    <scope>NUCLEOTIDE SEQUENCE [LARGE SCALE GENOMIC DNA]</scope>
    <source>
        <strain evidence="2">GAS369</strain>
    </source>
</reference>
<sequence>MLTLHPAIVLLEPVRSSGVGTEFPVLVLARFLPAKPIPTSPENAICVTWFTSLARH</sequence>
<dbReference type="AlphaFoldDB" id="A0A1H1NU51"/>
<dbReference type="EMBL" id="LT629750">
    <property type="protein sequence ID" value="SDS02507.1"/>
    <property type="molecule type" value="Genomic_DNA"/>
</dbReference>
<evidence type="ECO:0000313" key="1">
    <source>
        <dbReference type="EMBL" id="SDS02507.1"/>
    </source>
</evidence>
<dbReference type="Proteomes" id="UP000243904">
    <property type="component" value="Chromosome I"/>
</dbReference>
<organism evidence="1 2">
    <name type="scientific">Bradyrhizobium canariense</name>
    <dbReference type="NCBI Taxonomy" id="255045"/>
    <lineage>
        <taxon>Bacteria</taxon>
        <taxon>Pseudomonadati</taxon>
        <taxon>Pseudomonadota</taxon>
        <taxon>Alphaproteobacteria</taxon>
        <taxon>Hyphomicrobiales</taxon>
        <taxon>Nitrobacteraceae</taxon>
        <taxon>Bradyrhizobium</taxon>
    </lineage>
</organism>